<organism evidence="1 2">
    <name type="scientific">Diphasiastrum complanatum</name>
    <name type="common">Issler's clubmoss</name>
    <name type="synonym">Lycopodium complanatum</name>
    <dbReference type="NCBI Taxonomy" id="34168"/>
    <lineage>
        <taxon>Eukaryota</taxon>
        <taxon>Viridiplantae</taxon>
        <taxon>Streptophyta</taxon>
        <taxon>Embryophyta</taxon>
        <taxon>Tracheophyta</taxon>
        <taxon>Lycopodiopsida</taxon>
        <taxon>Lycopodiales</taxon>
        <taxon>Lycopodiaceae</taxon>
        <taxon>Lycopodioideae</taxon>
        <taxon>Diphasiastrum</taxon>
    </lineage>
</organism>
<reference evidence="2" key="1">
    <citation type="journal article" date="2024" name="Proc. Natl. Acad. Sci. U.S.A.">
        <title>Extraordinary preservation of gene collinearity over three hundred million years revealed in homosporous lycophytes.</title>
        <authorList>
            <person name="Li C."/>
            <person name="Wickell D."/>
            <person name="Kuo L.Y."/>
            <person name="Chen X."/>
            <person name="Nie B."/>
            <person name="Liao X."/>
            <person name="Peng D."/>
            <person name="Ji J."/>
            <person name="Jenkins J."/>
            <person name="Williams M."/>
            <person name="Shu S."/>
            <person name="Plott C."/>
            <person name="Barry K."/>
            <person name="Rajasekar S."/>
            <person name="Grimwood J."/>
            <person name="Han X."/>
            <person name="Sun S."/>
            <person name="Hou Z."/>
            <person name="He W."/>
            <person name="Dai G."/>
            <person name="Sun C."/>
            <person name="Schmutz J."/>
            <person name="Leebens-Mack J.H."/>
            <person name="Li F.W."/>
            <person name="Wang L."/>
        </authorList>
    </citation>
    <scope>NUCLEOTIDE SEQUENCE [LARGE SCALE GENOMIC DNA]</scope>
    <source>
        <strain evidence="2">cv. PW_Plant_1</strain>
    </source>
</reference>
<keyword evidence="2" id="KW-1185">Reference proteome</keyword>
<evidence type="ECO:0000313" key="1">
    <source>
        <dbReference type="EMBL" id="KAJ7521591.1"/>
    </source>
</evidence>
<accession>A0ACC2AVN7</accession>
<sequence length="504" mass="56067">MKQIAKELKSHLFLTNNSVTKNFDWPPVEVEHSKSGEKPAKRFFGSIQKTMTTGACEIRLSDDPKTAPCFQLQRINKELQKLISCQQVLLGEFKGFKSSALEQLAELKMDIRTMSEVMLGEPSHRADDLSHVLGERKAEIVHNGSPPKPREVPIYLRLWSSEYRLPPSGSQLEHNNSSASPHTHVQSLSSMASQPTSPPLSLSPFLGNKIKNCLDISSKTYAQKLTTEEPKDGSFDLSFYERSKAMRSTGNTQLGQQFYSQKVTEEVGWPIYCESMRTTTEREQPADSSNTLDGYGMKTMVLPHLLQEVRNVTSSLKKNKSNKVSISRSRPESKVITHKANERLSKKGSLVGVSSKTKIIAEKPDVARQKGRTASKSQSHACSPQKEITVTSFDPNSRREWPIWGEKSPPHRVTQSRIQSSSKHLKTEESTESEATGAMRFTLRGWAASFLQPPGSNSSGSKDWSLQEGARRQQSNAGKENNARFSGRTSKGGCAWTLTEHAGS</sequence>
<protein>
    <submittedName>
        <fullName evidence="1">Uncharacterized protein</fullName>
    </submittedName>
</protein>
<name>A0ACC2AVN7_DIPCM</name>
<dbReference type="EMBL" id="CM055110">
    <property type="protein sequence ID" value="KAJ7521591.1"/>
    <property type="molecule type" value="Genomic_DNA"/>
</dbReference>
<proteinExistence type="predicted"/>
<gene>
    <name evidence="1" type="ORF">O6H91_19G060600</name>
</gene>
<evidence type="ECO:0000313" key="2">
    <source>
        <dbReference type="Proteomes" id="UP001162992"/>
    </source>
</evidence>
<dbReference type="Proteomes" id="UP001162992">
    <property type="component" value="Chromosome 19"/>
</dbReference>
<comment type="caution">
    <text evidence="1">The sequence shown here is derived from an EMBL/GenBank/DDBJ whole genome shotgun (WGS) entry which is preliminary data.</text>
</comment>